<dbReference type="EMBL" id="JAAAHW010000014">
    <property type="protein sequence ID" value="KAG0007091.1"/>
    <property type="molecule type" value="Genomic_DNA"/>
</dbReference>
<keyword evidence="1" id="KW-0732">Signal</keyword>
<reference evidence="2" key="1">
    <citation type="journal article" date="2020" name="Fungal Divers.">
        <title>Resolving the Mortierellaceae phylogeny through synthesis of multi-gene phylogenetics and phylogenomics.</title>
        <authorList>
            <person name="Vandepol N."/>
            <person name="Liber J."/>
            <person name="Desiro A."/>
            <person name="Na H."/>
            <person name="Kennedy M."/>
            <person name="Barry K."/>
            <person name="Grigoriev I.V."/>
            <person name="Miller A.N."/>
            <person name="O'Donnell K."/>
            <person name="Stajich J.E."/>
            <person name="Bonito G."/>
        </authorList>
    </citation>
    <scope>NUCLEOTIDE SEQUENCE</scope>
    <source>
        <strain evidence="2">MES-2147</strain>
    </source>
</reference>
<dbReference type="AlphaFoldDB" id="A0A9P6SVI9"/>
<proteinExistence type="predicted"/>
<keyword evidence="3" id="KW-1185">Reference proteome</keyword>
<dbReference type="OrthoDB" id="2414727at2759"/>
<evidence type="ECO:0000313" key="2">
    <source>
        <dbReference type="EMBL" id="KAG0007091.1"/>
    </source>
</evidence>
<evidence type="ECO:0000313" key="3">
    <source>
        <dbReference type="Proteomes" id="UP000749646"/>
    </source>
</evidence>
<name>A0A9P6SVI9_9FUNG</name>
<protein>
    <submittedName>
        <fullName evidence="2">Uncharacterized protein</fullName>
    </submittedName>
</protein>
<feature type="signal peptide" evidence="1">
    <location>
        <begin position="1"/>
        <end position="20"/>
    </location>
</feature>
<gene>
    <name evidence="2" type="ORF">BGZ65_008906</name>
</gene>
<accession>A0A9P6SVI9</accession>
<dbReference type="Proteomes" id="UP000749646">
    <property type="component" value="Unassembled WGS sequence"/>
</dbReference>
<organism evidence="2 3">
    <name type="scientific">Modicella reniformis</name>
    <dbReference type="NCBI Taxonomy" id="1440133"/>
    <lineage>
        <taxon>Eukaryota</taxon>
        <taxon>Fungi</taxon>
        <taxon>Fungi incertae sedis</taxon>
        <taxon>Mucoromycota</taxon>
        <taxon>Mortierellomycotina</taxon>
        <taxon>Mortierellomycetes</taxon>
        <taxon>Mortierellales</taxon>
        <taxon>Mortierellaceae</taxon>
        <taxon>Modicella</taxon>
    </lineage>
</organism>
<feature type="chain" id="PRO_5040123767" evidence="1">
    <location>
        <begin position="21"/>
        <end position="112"/>
    </location>
</feature>
<comment type="caution">
    <text evidence="2">The sequence shown here is derived from an EMBL/GenBank/DDBJ whole genome shotgun (WGS) entry which is preliminary data.</text>
</comment>
<sequence>MKILQALVLVAAATVTVVSAQGPCMTCLQNALTALPLCKGLNITMGELEPAADPALVKCLCSSLGGAWIDGCTGSTQCGQDILSFKKAYAGNLQSAGLSCGATPTFIPAPSA</sequence>
<evidence type="ECO:0000256" key="1">
    <source>
        <dbReference type="SAM" id="SignalP"/>
    </source>
</evidence>